<dbReference type="InterPro" id="IPR017927">
    <property type="entry name" value="FAD-bd_FR_type"/>
</dbReference>
<evidence type="ECO:0000313" key="7">
    <source>
        <dbReference type="EMBL" id="UNV88417.1"/>
    </source>
</evidence>
<gene>
    <name evidence="6" type="ORF">MCC93_06740</name>
    <name evidence="7" type="ORF">MON37_05750</name>
</gene>
<comment type="cofactor">
    <cofactor evidence="1">
        <name>FAD</name>
        <dbReference type="ChEBI" id="CHEBI:57692"/>
    </cofactor>
</comment>
<dbReference type="InterPro" id="IPR039261">
    <property type="entry name" value="FNR_nucleotide-bd"/>
</dbReference>
<dbReference type="Pfam" id="PF00970">
    <property type="entry name" value="FAD_binding_6"/>
    <property type="match status" value="1"/>
</dbReference>
<organism evidence="6 8">
    <name type="scientific">Morococcus cerebrosus</name>
    <dbReference type="NCBI Taxonomy" id="1056807"/>
    <lineage>
        <taxon>Bacteria</taxon>
        <taxon>Pseudomonadati</taxon>
        <taxon>Pseudomonadota</taxon>
        <taxon>Betaproteobacteria</taxon>
        <taxon>Neisseriales</taxon>
        <taxon>Neisseriaceae</taxon>
        <taxon>Morococcus</taxon>
    </lineage>
</organism>
<dbReference type="InterPro" id="IPR001709">
    <property type="entry name" value="Flavoprot_Pyr_Nucl_cyt_Rdtase"/>
</dbReference>
<dbReference type="PRINTS" id="PR00410">
    <property type="entry name" value="PHEHYDRXLASE"/>
</dbReference>
<dbReference type="Proteomes" id="UP000031390">
    <property type="component" value="Unassembled WGS sequence"/>
</dbReference>
<name>A0A0C1EEZ1_9NEIS</name>
<dbReference type="InterPro" id="IPR017938">
    <property type="entry name" value="Riboflavin_synthase-like_b-brl"/>
</dbReference>
<evidence type="ECO:0000259" key="5">
    <source>
        <dbReference type="PROSITE" id="PS51384"/>
    </source>
</evidence>
<evidence type="ECO:0000259" key="4">
    <source>
        <dbReference type="PROSITE" id="PS51085"/>
    </source>
</evidence>
<dbReference type="InterPro" id="IPR050415">
    <property type="entry name" value="MRET"/>
</dbReference>
<keyword evidence="9" id="KW-1185">Reference proteome</keyword>
<sequence length="335" mass="36274">MTHTITLPDQTTFTANDGETVLAAAARQNLNLPHSCKSGVCGQCKAELVSGDIQMGEHSEQALSKAEKAQGKILMCCTTAQSDISINIPGYNANALPVRTLPARIESMVFKHDVALLKLALPKAPPFAFYAGQYIDLLLPGNVSRSYSIANSPDQEGILELHIRRRENGVCSEMIFGSEPKVKEKGIVRVKGPLGSFTLQEDSDKPIILLATGTGYAPIRSILLDLICQDSSRAVHLYWGARHQDDLYALEEAQELTGRLKNARFTPVLSKADEGWQGEKGYVQTAATKDYPDLSGYEVYACGSVAMIESAKSVLAAQCSLPETAFYSDAFSPAQ</sequence>
<dbReference type="GO" id="GO:0016491">
    <property type="term" value="F:oxidoreductase activity"/>
    <property type="evidence" value="ECO:0007669"/>
    <property type="project" value="InterPro"/>
</dbReference>
<protein>
    <submittedName>
        <fullName evidence="7">2Fe-2S iron-sulfur cluster-binding protein</fullName>
    </submittedName>
    <submittedName>
        <fullName evidence="6">CDP-6-deoxy-delta-3,4-glucoseen reductase</fullName>
    </submittedName>
</protein>
<dbReference type="Pfam" id="PF00111">
    <property type="entry name" value="Fer2"/>
    <property type="match status" value="1"/>
</dbReference>
<dbReference type="CDD" id="cd00207">
    <property type="entry name" value="fer2"/>
    <property type="match status" value="1"/>
</dbReference>
<dbReference type="InterPro" id="IPR001433">
    <property type="entry name" value="OxRdtase_FAD/NAD-bd"/>
</dbReference>
<dbReference type="PATRIC" id="fig|1056807.3.peg.648"/>
<dbReference type="InterPro" id="IPR012675">
    <property type="entry name" value="Beta-grasp_dom_sf"/>
</dbReference>
<reference evidence="6 8" key="1">
    <citation type="submission" date="2014-12" db="EMBL/GenBank/DDBJ databases">
        <title>Genome sequence of Morococcus cerebrosus.</title>
        <authorList>
            <person name="Shin S.-K."/>
            <person name="Yi H."/>
        </authorList>
    </citation>
    <scope>NUCLEOTIDE SEQUENCE [LARGE SCALE GENOMIC DNA]</scope>
    <source>
        <strain evidence="6 8">CIP 81.93</strain>
    </source>
</reference>
<evidence type="ECO:0000256" key="1">
    <source>
        <dbReference type="ARBA" id="ARBA00001974"/>
    </source>
</evidence>
<dbReference type="PROSITE" id="PS51384">
    <property type="entry name" value="FAD_FR"/>
    <property type="match status" value="1"/>
</dbReference>
<keyword evidence="2" id="KW-0479">Metal-binding</keyword>
<dbReference type="Gene3D" id="3.10.20.30">
    <property type="match status" value="1"/>
</dbReference>
<keyword evidence="2" id="KW-0001">2Fe-2S</keyword>
<dbReference type="PANTHER" id="PTHR47354:SF5">
    <property type="entry name" value="PROTEIN RFBI"/>
    <property type="match status" value="1"/>
</dbReference>
<dbReference type="AlphaFoldDB" id="A0A0C1EEZ1"/>
<accession>A0A0C1EEZ1</accession>
<evidence type="ECO:0000313" key="9">
    <source>
        <dbReference type="Proteomes" id="UP000829504"/>
    </source>
</evidence>
<dbReference type="RefSeq" id="WP_039405901.1">
    <property type="nucleotide sequence ID" value="NZ_CP094242.1"/>
</dbReference>
<feature type="domain" description="2Fe-2S ferredoxin-type" evidence="4">
    <location>
        <begin position="3"/>
        <end position="92"/>
    </location>
</feature>
<dbReference type="EMBL" id="JUFZ01000027">
    <property type="protein sequence ID" value="KIC10654.1"/>
    <property type="molecule type" value="Genomic_DNA"/>
</dbReference>
<dbReference type="InterPro" id="IPR036010">
    <property type="entry name" value="2Fe-2S_ferredoxin-like_sf"/>
</dbReference>
<dbReference type="PANTHER" id="PTHR47354">
    <property type="entry name" value="NADH OXIDOREDUCTASE HCR"/>
    <property type="match status" value="1"/>
</dbReference>
<dbReference type="GO" id="GO:0051537">
    <property type="term" value="F:2 iron, 2 sulfur cluster binding"/>
    <property type="evidence" value="ECO:0007669"/>
    <property type="project" value="UniProtKB-KW"/>
</dbReference>
<dbReference type="SUPFAM" id="SSF63380">
    <property type="entry name" value="Riboflavin synthase domain-like"/>
    <property type="match status" value="1"/>
</dbReference>
<dbReference type="InterPro" id="IPR006058">
    <property type="entry name" value="2Fe2S_fd_BS"/>
</dbReference>
<feature type="domain" description="FAD-binding FR-type" evidence="5">
    <location>
        <begin position="93"/>
        <end position="200"/>
    </location>
</feature>
<evidence type="ECO:0000313" key="6">
    <source>
        <dbReference type="EMBL" id="KIC10654.1"/>
    </source>
</evidence>
<dbReference type="SUPFAM" id="SSF52343">
    <property type="entry name" value="Ferredoxin reductase-like, C-terminal NADP-linked domain"/>
    <property type="match status" value="1"/>
</dbReference>
<evidence type="ECO:0000256" key="3">
    <source>
        <dbReference type="ARBA" id="ARBA00034078"/>
    </source>
</evidence>
<reference evidence="7 9" key="2">
    <citation type="submission" date="2022-03" db="EMBL/GenBank/DDBJ databases">
        <title>Genome sequencing of Morococcus cerebrosus.</title>
        <authorList>
            <person name="Baek M.-G."/>
            <person name="Yi H."/>
        </authorList>
    </citation>
    <scope>NUCLEOTIDE SEQUENCE [LARGE SCALE GENOMIC DNA]</scope>
    <source>
        <strain evidence="7 9">CIP 81.93</strain>
    </source>
</reference>
<proteinExistence type="predicted"/>
<dbReference type="PRINTS" id="PR00371">
    <property type="entry name" value="FPNCR"/>
</dbReference>
<evidence type="ECO:0000313" key="8">
    <source>
        <dbReference type="Proteomes" id="UP000031390"/>
    </source>
</evidence>
<dbReference type="Gene3D" id="3.40.50.80">
    <property type="entry name" value="Nucleotide-binding domain of ferredoxin-NADP reductase (FNR) module"/>
    <property type="match status" value="1"/>
</dbReference>
<keyword evidence="2" id="KW-0408">Iron</keyword>
<dbReference type="InterPro" id="IPR008333">
    <property type="entry name" value="Cbr1-like_FAD-bd_dom"/>
</dbReference>
<dbReference type="CDD" id="cd06189">
    <property type="entry name" value="flavin_oxioreductase"/>
    <property type="match status" value="1"/>
</dbReference>
<dbReference type="Pfam" id="PF00175">
    <property type="entry name" value="NAD_binding_1"/>
    <property type="match status" value="1"/>
</dbReference>
<dbReference type="Gene3D" id="2.40.30.10">
    <property type="entry name" value="Translation factors"/>
    <property type="match status" value="1"/>
</dbReference>
<dbReference type="PROSITE" id="PS51085">
    <property type="entry name" value="2FE2S_FER_2"/>
    <property type="match status" value="1"/>
</dbReference>
<dbReference type="Proteomes" id="UP000829504">
    <property type="component" value="Chromosome"/>
</dbReference>
<comment type="cofactor">
    <cofactor evidence="3">
        <name>[2Fe-2S] cluster</name>
        <dbReference type="ChEBI" id="CHEBI:190135"/>
    </cofactor>
</comment>
<evidence type="ECO:0000256" key="2">
    <source>
        <dbReference type="ARBA" id="ARBA00022714"/>
    </source>
</evidence>
<dbReference type="EMBL" id="CP094242">
    <property type="protein sequence ID" value="UNV88417.1"/>
    <property type="molecule type" value="Genomic_DNA"/>
</dbReference>
<dbReference type="InterPro" id="IPR001041">
    <property type="entry name" value="2Fe-2S_ferredoxin-type"/>
</dbReference>
<dbReference type="PROSITE" id="PS00197">
    <property type="entry name" value="2FE2S_FER_1"/>
    <property type="match status" value="1"/>
</dbReference>
<dbReference type="SUPFAM" id="SSF54292">
    <property type="entry name" value="2Fe-2S ferredoxin-like"/>
    <property type="match status" value="1"/>
</dbReference>
<keyword evidence="2" id="KW-0411">Iron-sulfur</keyword>